<dbReference type="EMBL" id="OV696687">
    <property type="protein sequence ID" value="CAH1253853.1"/>
    <property type="molecule type" value="Genomic_DNA"/>
</dbReference>
<protein>
    <submittedName>
        <fullName evidence="2">Hypp1258 protein</fullName>
    </submittedName>
</protein>
<proteinExistence type="predicted"/>
<feature type="region of interest" description="Disordered" evidence="1">
    <location>
        <begin position="1"/>
        <end position="29"/>
    </location>
</feature>
<reference evidence="2" key="1">
    <citation type="submission" date="2022-01" db="EMBL/GenBank/DDBJ databases">
        <authorList>
            <person name="Braso-Vives M."/>
        </authorList>
    </citation>
    <scope>NUCLEOTIDE SEQUENCE</scope>
</reference>
<dbReference type="AlphaFoldDB" id="A0A8K0EJW5"/>
<accession>A0A8K0EJW5</accession>
<organism evidence="2 3">
    <name type="scientific">Branchiostoma lanceolatum</name>
    <name type="common">Common lancelet</name>
    <name type="synonym">Amphioxus lanceolatum</name>
    <dbReference type="NCBI Taxonomy" id="7740"/>
    <lineage>
        <taxon>Eukaryota</taxon>
        <taxon>Metazoa</taxon>
        <taxon>Chordata</taxon>
        <taxon>Cephalochordata</taxon>
        <taxon>Leptocardii</taxon>
        <taxon>Amphioxiformes</taxon>
        <taxon>Branchiostomatidae</taxon>
        <taxon>Branchiostoma</taxon>
    </lineage>
</organism>
<dbReference type="Proteomes" id="UP000838412">
    <property type="component" value="Chromosome 2"/>
</dbReference>
<dbReference type="OrthoDB" id="10219229at2759"/>
<sequence>MFSPARLHSQKKHLTRTSGPRSCPASTPYSDSCSPLIYHGVSDREPPAPVGACWSFRWSPALMNHV</sequence>
<gene>
    <name evidence="2" type="primary">Hypp1258</name>
    <name evidence="2" type="ORF">BLAG_LOCUS13479</name>
</gene>
<evidence type="ECO:0000313" key="3">
    <source>
        <dbReference type="Proteomes" id="UP000838412"/>
    </source>
</evidence>
<evidence type="ECO:0000313" key="2">
    <source>
        <dbReference type="EMBL" id="CAH1253853.1"/>
    </source>
</evidence>
<feature type="compositionally biased region" description="Polar residues" evidence="1">
    <location>
        <begin position="16"/>
        <end position="29"/>
    </location>
</feature>
<evidence type="ECO:0000256" key="1">
    <source>
        <dbReference type="SAM" id="MobiDB-lite"/>
    </source>
</evidence>
<keyword evidence="3" id="KW-1185">Reference proteome</keyword>
<name>A0A8K0EJW5_BRALA</name>